<proteinExistence type="predicted"/>
<sequence length="734" mass="79231">MTNPTASDPATQLNHSSAGHAAHAGAQVVCAKCEHANSAQTRFCGECGARLWEPCAACGEPTVVDRRFCGGCGESLDEALQRLIDAVQAALADSEGLAQEGRYVEAAALLEPIRLVEHTALTPLSKEIDRQRSELDDRRKAAVESLSSQLDSAKQLLAAGELRKAFAAVDQTPVALRNNELRDLHQTLKGRIGQADQLRVQIKRGLKEKQFEGLAAAAQRLLELEPADPQVVQLAEKLRSKQSQINASTSVALLQKACAALRSCDYGTAHQAIARMPGGELNDEQQKGLRGAKERVWLATHLARTRYLDAVCLKAAERFAKLQPQDEKAASLVESLAKQRRDSMAAAPGQPIVWRKKAPPESRLGAPLLLAPTPKLLAAPAAAKGIPAGQLLTAYGLALQSIGEADHCLNLTPKKKSWLASRPRRAKPAPGGGWGIDIGASSLKAIHLTRDADGELSVESIVCLPYERGGDVRSKPELPLGTPEYVGEAIGKFLEDRDLSTAAVTIGAPGPWTLSRCFQLPFIDEAKFDEAVRYEARMRIPLEPEKVVFDRIITPLPEETDLDARAVTLVACASNHVTTLQERLERVKCKSLQITSNCVALLNVARALQAESAAADAVALIDVGAKTTNVAVAHAGGCWVRGLYHGADLFDHALVKQRQIGWDAAERLRREPWRDAWMHEVDECLAPTADELAAALQRNLAQFHNESVATIEQHLLCGGGAQQIGLLRRLTTAD</sequence>
<evidence type="ECO:0000313" key="3">
    <source>
        <dbReference type="Proteomes" id="UP000316714"/>
    </source>
</evidence>
<evidence type="ECO:0000313" key="2">
    <source>
        <dbReference type="EMBL" id="TWT29228.1"/>
    </source>
</evidence>
<dbReference type="RefSeq" id="WP_146569085.1">
    <property type="nucleotide sequence ID" value="NZ_SIHJ01000010.1"/>
</dbReference>
<dbReference type="InterPro" id="IPR005883">
    <property type="entry name" value="PilM"/>
</dbReference>
<dbReference type="InterPro" id="IPR050696">
    <property type="entry name" value="FtsA/MreB"/>
</dbReference>
<feature type="domain" description="DZANK-type" evidence="1">
    <location>
        <begin position="30"/>
        <end position="73"/>
    </location>
</feature>
<dbReference type="Gene3D" id="3.30.1490.300">
    <property type="match status" value="1"/>
</dbReference>
<reference evidence="2 3" key="1">
    <citation type="submission" date="2019-02" db="EMBL/GenBank/DDBJ databases">
        <title>Deep-cultivation of Planctomycetes and their phenomic and genomic characterization uncovers novel biology.</title>
        <authorList>
            <person name="Wiegand S."/>
            <person name="Jogler M."/>
            <person name="Boedeker C."/>
            <person name="Pinto D."/>
            <person name="Vollmers J."/>
            <person name="Rivas-Marin E."/>
            <person name="Kohn T."/>
            <person name="Peeters S.H."/>
            <person name="Heuer A."/>
            <person name="Rast P."/>
            <person name="Oberbeckmann S."/>
            <person name="Bunk B."/>
            <person name="Jeske O."/>
            <person name="Meyerdierks A."/>
            <person name="Storesund J.E."/>
            <person name="Kallscheuer N."/>
            <person name="Luecker S."/>
            <person name="Lage O.M."/>
            <person name="Pohl T."/>
            <person name="Merkel B.J."/>
            <person name="Hornburger P."/>
            <person name="Mueller R.-W."/>
            <person name="Bruemmer F."/>
            <person name="Labrenz M."/>
            <person name="Spormann A.M."/>
            <person name="Op Den Camp H."/>
            <person name="Overmann J."/>
            <person name="Amann R."/>
            <person name="Jetten M.S.M."/>
            <person name="Mascher T."/>
            <person name="Medema M.H."/>
            <person name="Devos D.P."/>
            <person name="Kaster A.-K."/>
            <person name="Ovreas L."/>
            <person name="Rohde M."/>
            <person name="Galperin M.Y."/>
            <person name="Jogler C."/>
        </authorList>
    </citation>
    <scope>NUCLEOTIDE SEQUENCE [LARGE SCALE GENOMIC DNA]</scope>
    <source>
        <strain evidence="2 3">KOR34</strain>
    </source>
</reference>
<organism evidence="2 3">
    <name type="scientific">Posidoniimonas corsicana</name>
    <dbReference type="NCBI Taxonomy" id="1938618"/>
    <lineage>
        <taxon>Bacteria</taxon>
        <taxon>Pseudomonadati</taxon>
        <taxon>Planctomycetota</taxon>
        <taxon>Planctomycetia</taxon>
        <taxon>Pirellulales</taxon>
        <taxon>Lacipirellulaceae</taxon>
        <taxon>Posidoniimonas</taxon>
    </lineage>
</organism>
<dbReference type="Gene3D" id="3.30.420.40">
    <property type="match status" value="2"/>
</dbReference>
<comment type="caution">
    <text evidence="2">The sequence shown here is derived from an EMBL/GenBank/DDBJ whole genome shotgun (WGS) entry which is preliminary data.</text>
</comment>
<gene>
    <name evidence="2" type="ORF">KOR34_52830</name>
</gene>
<dbReference type="EMBL" id="SIHJ01000010">
    <property type="protein sequence ID" value="TWT29228.1"/>
    <property type="molecule type" value="Genomic_DNA"/>
</dbReference>
<dbReference type="Pfam" id="PF12773">
    <property type="entry name" value="DZR"/>
    <property type="match status" value="1"/>
</dbReference>
<dbReference type="Proteomes" id="UP000316714">
    <property type="component" value="Unassembled WGS sequence"/>
</dbReference>
<dbReference type="InterPro" id="IPR025874">
    <property type="entry name" value="DZR"/>
</dbReference>
<dbReference type="Pfam" id="PF11104">
    <property type="entry name" value="PilM_2"/>
    <property type="match status" value="1"/>
</dbReference>
<dbReference type="InterPro" id="IPR043129">
    <property type="entry name" value="ATPase_NBD"/>
</dbReference>
<accession>A0A5C5UT17</accession>
<dbReference type="PANTHER" id="PTHR32432">
    <property type="entry name" value="CELL DIVISION PROTEIN FTSA-RELATED"/>
    <property type="match status" value="1"/>
</dbReference>
<keyword evidence="3" id="KW-1185">Reference proteome</keyword>
<protein>
    <submittedName>
        <fullName evidence="2">Competence protein A</fullName>
    </submittedName>
</protein>
<dbReference type="PANTHER" id="PTHR32432:SF3">
    <property type="entry name" value="ETHANOLAMINE UTILIZATION PROTEIN EUTJ"/>
    <property type="match status" value="1"/>
</dbReference>
<dbReference type="OrthoDB" id="262533at2"/>
<evidence type="ECO:0000259" key="1">
    <source>
        <dbReference type="Pfam" id="PF12773"/>
    </source>
</evidence>
<dbReference type="SUPFAM" id="SSF53067">
    <property type="entry name" value="Actin-like ATPase domain"/>
    <property type="match status" value="1"/>
</dbReference>
<dbReference type="AlphaFoldDB" id="A0A5C5UT17"/>
<name>A0A5C5UT17_9BACT</name>